<name>A0A9Q1JDE5_SYNKA</name>
<feature type="region of interest" description="Disordered" evidence="1">
    <location>
        <begin position="154"/>
        <end position="188"/>
    </location>
</feature>
<accession>A0A9Q1JDE5</accession>
<keyword evidence="3" id="KW-1185">Reference proteome</keyword>
<proteinExistence type="predicted"/>
<reference evidence="2" key="1">
    <citation type="journal article" date="2023" name="Science">
        <title>Genome structures resolve the early diversification of teleost fishes.</title>
        <authorList>
            <person name="Parey E."/>
            <person name="Louis A."/>
            <person name="Montfort J."/>
            <person name="Bouchez O."/>
            <person name="Roques C."/>
            <person name="Iampietro C."/>
            <person name="Lluch J."/>
            <person name="Castinel A."/>
            <person name="Donnadieu C."/>
            <person name="Desvignes T."/>
            <person name="Floi Bucao C."/>
            <person name="Jouanno E."/>
            <person name="Wen M."/>
            <person name="Mejri S."/>
            <person name="Dirks R."/>
            <person name="Jansen H."/>
            <person name="Henkel C."/>
            <person name="Chen W.J."/>
            <person name="Zahm M."/>
            <person name="Cabau C."/>
            <person name="Klopp C."/>
            <person name="Thompson A.W."/>
            <person name="Robinson-Rechavi M."/>
            <person name="Braasch I."/>
            <person name="Lecointre G."/>
            <person name="Bobe J."/>
            <person name="Postlethwait J.H."/>
            <person name="Berthelot C."/>
            <person name="Roest Crollius H."/>
            <person name="Guiguen Y."/>
        </authorList>
    </citation>
    <scope>NUCLEOTIDE SEQUENCE</scope>
    <source>
        <strain evidence="2">WJC10195</strain>
    </source>
</reference>
<gene>
    <name evidence="2" type="ORF">SKAU_G00015980</name>
</gene>
<protein>
    <submittedName>
        <fullName evidence="2">Uncharacterized protein</fullName>
    </submittedName>
</protein>
<evidence type="ECO:0000256" key="1">
    <source>
        <dbReference type="SAM" id="MobiDB-lite"/>
    </source>
</evidence>
<evidence type="ECO:0000313" key="3">
    <source>
        <dbReference type="Proteomes" id="UP001152622"/>
    </source>
</evidence>
<dbReference type="AlphaFoldDB" id="A0A9Q1JDE5"/>
<organism evidence="2 3">
    <name type="scientific">Synaphobranchus kaupii</name>
    <name type="common">Kaup's arrowtooth eel</name>
    <dbReference type="NCBI Taxonomy" id="118154"/>
    <lineage>
        <taxon>Eukaryota</taxon>
        <taxon>Metazoa</taxon>
        <taxon>Chordata</taxon>
        <taxon>Craniata</taxon>
        <taxon>Vertebrata</taxon>
        <taxon>Euteleostomi</taxon>
        <taxon>Actinopterygii</taxon>
        <taxon>Neopterygii</taxon>
        <taxon>Teleostei</taxon>
        <taxon>Anguilliformes</taxon>
        <taxon>Synaphobranchidae</taxon>
        <taxon>Synaphobranchus</taxon>
    </lineage>
</organism>
<comment type="caution">
    <text evidence="2">The sequence shown here is derived from an EMBL/GenBank/DDBJ whole genome shotgun (WGS) entry which is preliminary data.</text>
</comment>
<sequence length="188" mass="20063">MTGVSAEYILPPPPGLGDTTKTFKLPLYSCAETEEGLQQNPPDLQQKSPIGGLPGMRPKRLMEWIGEAKFYGNGPHLYSAWKGKAQKQGLPLAVTRSRDAAVPPPIDPKGSLSILSVSLARSRSRWREGGLRAEGQTARHSVKRNGRLCLSVSGADKAGASSVNNRSVYTPPRWGTGASATVADTKSP</sequence>
<feature type="region of interest" description="Disordered" evidence="1">
    <location>
        <begin position="32"/>
        <end position="53"/>
    </location>
</feature>
<dbReference type="Proteomes" id="UP001152622">
    <property type="component" value="Chromosome 1"/>
</dbReference>
<evidence type="ECO:0000313" key="2">
    <source>
        <dbReference type="EMBL" id="KAJ8380820.1"/>
    </source>
</evidence>
<dbReference type="EMBL" id="JAINUF010000001">
    <property type="protein sequence ID" value="KAJ8380820.1"/>
    <property type="molecule type" value="Genomic_DNA"/>
</dbReference>
<feature type="compositionally biased region" description="Polar residues" evidence="1">
    <location>
        <begin position="36"/>
        <end position="48"/>
    </location>
</feature>
<feature type="compositionally biased region" description="Polar residues" evidence="1">
    <location>
        <begin position="178"/>
        <end position="188"/>
    </location>
</feature>